<dbReference type="InterPro" id="IPR005467">
    <property type="entry name" value="His_kinase_dom"/>
</dbReference>
<evidence type="ECO:0000256" key="9">
    <source>
        <dbReference type="ARBA" id="ARBA00022777"/>
    </source>
</evidence>
<comment type="catalytic activity">
    <reaction evidence="1">
        <text>ATP + protein L-histidine = ADP + protein N-phospho-L-histidine.</text>
        <dbReference type="EC" id="2.7.13.3"/>
    </reaction>
</comment>
<sequence>MIRTYLWERKSWISFVLGLHLLWIFIASIDTAIPLQPIMYMVFLSLLFFTVFVFIRYQKETQFFKRLKEWDHNLNITGVDSPDTPFQEIVSDSLSEQANMLRKTASENRMMVEQEKDDLLSWIHEVKTPLTAMHLMIERLEHEHLKSHLKYEWLRIHLLLDQQLHQKRMSFMENDLYIEDTDLESVIFQEIKTLQSWCIQKGIGFDIQLEVTNVLSDAKWLSFMIRQLLTNAVKYSSKTDIAIVSEKRDGKVTLTIQDFGRGIDSRDLPRIFEKGFTSTTDHNDHASTGMGLYLTKKVSEPLLISIDIESKRGEGTRVTLTFPEKNDFVQLTGV</sequence>
<dbReference type="InterPro" id="IPR036890">
    <property type="entry name" value="HATPase_C_sf"/>
</dbReference>
<evidence type="ECO:0000256" key="3">
    <source>
        <dbReference type="ARBA" id="ARBA00012438"/>
    </source>
</evidence>
<dbReference type="SMART" id="SM00387">
    <property type="entry name" value="HATPase_c"/>
    <property type="match status" value="1"/>
</dbReference>
<dbReference type="InterPro" id="IPR003661">
    <property type="entry name" value="HisK_dim/P_dom"/>
</dbReference>
<feature type="domain" description="Histidine kinase" evidence="15">
    <location>
        <begin position="121"/>
        <end position="326"/>
    </location>
</feature>
<dbReference type="GO" id="GO:0000155">
    <property type="term" value="F:phosphorelay sensor kinase activity"/>
    <property type="evidence" value="ECO:0007669"/>
    <property type="project" value="InterPro"/>
</dbReference>
<comment type="subcellular location">
    <subcellularLocation>
        <location evidence="2">Cell membrane</location>
        <topology evidence="2">Multi-pass membrane protein</topology>
    </subcellularLocation>
</comment>
<reference evidence="16 17" key="1">
    <citation type="submission" date="2019-06" db="EMBL/GenBank/DDBJ databases">
        <title>An operon consisting of a P-type ATPase gene and a transcriptional regular gene given the different cadmium resistance in Bacillus vietamensis 151-6 and Bacillus marisflavi 151-25.</title>
        <authorList>
            <person name="Yu X."/>
        </authorList>
    </citation>
    <scope>NUCLEOTIDE SEQUENCE [LARGE SCALE GENOMIC DNA]</scope>
    <source>
        <strain evidence="16 17">151-6</strain>
    </source>
</reference>
<dbReference type="CDD" id="cd00082">
    <property type="entry name" value="HisKA"/>
    <property type="match status" value="1"/>
</dbReference>
<dbReference type="Proteomes" id="UP000465062">
    <property type="component" value="Chromosome"/>
</dbReference>
<dbReference type="Pfam" id="PF02518">
    <property type="entry name" value="HATPase_c"/>
    <property type="match status" value="1"/>
</dbReference>
<dbReference type="InterPro" id="IPR004358">
    <property type="entry name" value="Sig_transdc_His_kin-like_C"/>
</dbReference>
<evidence type="ECO:0000256" key="12">
    <source>
        <dbReference type="ARBA" id="ARBA00023012"/>
    </source>
</evidence>
<keyword evidence="5" id="KW-0597">Phosphoprotein</keyword>
<keyword evidence="4" id="KW-1003">Cell membrane</keyword>
<dbReference type="EMBL" id="CP047394">
    <property type="protein sequence ID" value="QHE63550.1"/>
    <property type="molecule type" value="Genomic_DNA"/>
</dbReference>
<keyword evidence="10" id="KW-0067">ATP-binding</keyword>
<gene>
    <name evidence="16" type="ORF">FHE72_23060</name>
</gene>
<evidence type="ECO:0000256" key="5">
    <source>
        <dbReference type="ARBA" id="ARBA00022553"/>
    </source>
</evidence>
<name>A0A6I6UXA4_9BACI</name>
<evidence type="ECO:0000256" key="14">
    <source>
        <dbReference type="SAM" id="Phobius"/>
    </source>
</evidence>
<dbReference type="Gene3D" id="3.30.565.10">
    <property type="entry name" value="Histidine kinase-like ATPase, C-terminal domain"/>
    <property type="match status" value="1"/>
</dbReference>
<dbReference type="InterPro" id="IPR050351">
    <property type="entry name" value="BphY/WalK/GraS-like"/>
</dbReference>
<evidence type="ECO:0000256" key="6">
    <source>
        <dbReference type="ARBA" id="ARBA00022679"/>
    </source>
</evidence>
<accession>A0A6I6UXA4</accession>
<organism evidence="16 17">
    <name type="scientific">Rossellomorea vietnamensis</name>
    <dbReference type="NCBI Taxonomy" id="218284"/>
    <lineage>
        <taxon>Bacteria</taxon>
        <taxon>Bacillati</taxon>
        <taxon>Bacillota</taxon>
        <taxon>Bacilli</taxon>
        <taxon>Bacillales</taxon>
        <taxon>Bacillaceae</taxon>
        <taxon>Rossellomorea</taxon>
    </lineage>
</organism>
<keyword evidence="11 14" id="KW-1133">Transmembrane helix</keyword>
<evidence type="ECO:0000256" key="11">
    <source>
        <dbReference type="ARBA" id="ARBA00022989"/>
    </source>
</evidence>
<feature type="transmembrane region" description="Helical" evidence="14">
    <location>
        <begin position="12"/>
        <end position="32"/>
    </location>
</feature>
<keyword evidence="8" id="KW-0547">Nucleotide-binding</keyword>
<feature type="transmembrane region" description="Helical" evidence="14">
    <location>
        <begin position="38"/>
        <end position="57"/>
    </location>
</feature>
<dbReference type="KEGG" id="bvq:FHE72_23060"/>
<keyword evidence="9 16" id="KW-0418">Kinase</keyword>
<dbReference type="PANTHER" id="PTHR45453">
    <property type="entry name" value="PHOSPHATE REGULON SENSOR PROTEIN PHOR"/>
    <property type="match status" value="1"/>
</dbReference>
<dbReference type="AlphaFoldDB" id="A0A6I6UXA4"/>
<evidence type="ECO:0000256" key="2">
    <source>
        <dbReference type="ARBA" id="ARBA00004651"/>
    </source>
</evidence>
<evidence type="ECO:0000256" key="10">
    <source>
        <dbReference type="ARBA" id="ARBA00022840"/>
    </source>
</evidence>
<evidence type="ECO:0000256" key="7">
    <source>
        <dbReference type="ARBA" id="ARBA00022692"/>
    </source>
</evidence>
<dbReference type="GO" id="GO:0005524">
    <property type="term" value="F:ATP binding"/>
    <property type="evidence" value="ECO:0007669"/>
    <property type="project" value="UniProtKB-KW"/>
</dbReference>
<dbReference type="PANTHER" id="PTHR45453:SF2">
    <property type="entry name" value="HISTIDINE KINASE"/>
    <property type="match status" value="1"/>
</dbReference>
<evidence type="ECO:0000313" key="16">
    <source>
        <dbReference type="EMBL" id="QHE63550.1"/>
    </source>
</evidence>
<keyword evidence="13 14" id="KW-0472">Membrane</keyword>
<evidence type="ECO:0000256" key="8">
    <source>
        <dbReference type="ARBA" id="ARBA00022741"/>
    </source>
</evidence>
<proteinExistence type="predicted"/>
<dbReference type="PROSITE" id="PS50109">
    <property type="entry name" value="HIS_KIN"/>
    <property type="match status" value="1"/>
</dbReference>
<dbReference type="PRINTS" id="PR00344">
    <property type="entry name" value="BCTRLSENSOR"/>
</dbReference>
<dbReference type="EC" id="2.7.13.3" evidence="3"/>
<evidence type="ECO:0000259" key="15">
    <source>
        <dbReference type="PROSITE" id="PS50109"/>
    </source>
</evidence>
<evidence type="ECO:0000256" key="1">
    <source>
        <dbReference type="ARBA" id="ARBA00000085"/>
    </source>
</evidence>
<evidence type="ECO:0000256" key="4">
    <source>
        <dbReference type="ARBA" id="ARBA00022475"/>
    </source>
</evidence>
<protein>
    <recommendedName>
        <fullName evidence="3">histidine kinase</fullName>
        <ecNumber evidence="3">2.7.13.3</ecNumber>
    </recommendedName>
</protein>
<dbReference type="SUPFAM" id="SSF55874">
    <property type="entry name" value="ATPase domain of HSP90 chaperone/DNA topoisomerase II/histidine kinase"/>
    <property type="match status" value="1"/>
</dbReference>
<dbReference type="GO" id="GO:0016036">
    <property type="term" value="P:cellular response to phosphate starvation"/>
    <property type="evidence" value="ECO:0007669"/>
    <property type="project" value="TreeGrafter"/>
</dbReference>
<dbReference type="GO" id="GO:0004721">
    <property type="term" value="F:phosphoprotein phosphatase activity"/>
    <property type="evidence" value="ECO:0007669"/>
    <property type="project" value="TreeGrafter"/>
</dbReference>
<dbReference type="InterPro" id="IPR003594">
    <property type="entry name" value="HATPase_dom"/>
</dbReference>
<dbReference type="RefSeq" id="WP_159363139.1">
    <property type="nucleotide sequence ID" value="NZ_CP047394.1"/>
</dbReference>
<keyword evidence="12" id="KW-0902">Two-component regulatory system</keyword>
<keyword evidence="7 14" id="KW-0812">Transmembrane</keyword>
<evidence type="ECO:0000256" key="13">
    <source>
        <dbReference type="ARBA" id="ARBA00023136"/>
    </source>
</evidence>
<keyword evidence="6" id="KW-0808">Transferase</keyword>
<evidence type="ECO:0000313" key="17">
    <source>
        <dbReference type="Proteomes" id="UP000465062"/>
    </source>
</evidence>
<dbReference type="GO" id="GO:0005886">
    <property type="term" value="C:plasma membrane"/>
    <property type="evidence" value="ECO:0007669"/>
    <property type="project" value="UniProtKB-SubCell"/>
</dbReference>